<dbReference type="EMBL" id="JABFCS010000001">
    <property type="protein sequence ID" value="NNU42391.1"/>
    <property type="molecule type" value="Genomic_DNA"/>
</dbReference>
<name>A0A849KCA3_9BURK</name>
<keyword evidence="3" id="KW-1185">Reference proteome</keyword>
<keyword evidence="1" id="KW-0732">Signal</keyword>
<accession>A0A849KCA3</accession>
<protein>
    <submittedName>
        <fullName evidence="2">DUF4148 domain-containing protein</fullName>
    </submittedName>
</protein>
<dbReference type="AlphaFoldDB" id="A0A849KCA3"/>
<dbReference type="InterPro" id="IPR025421">
    <property type="entry name" value="DUF4148"/>
</dbReference>
<feature type="chain" id="PRO_5032660476" evidence="1">
    <location>
        <begin position="23"/>
        <end position="119"/>
    </location>
</feature>
<gene>
    <name evidence="2" type="ORF">HK415_03285</name>
</gene>
<dbReference type="RefSeq" id="WP_171556758.1">
    <property type="nucleotide sequence ID" value="NZ_JABFCS010000001.1"/>
</dbReference>
<dbReference type="Pfam" id="PF13663">
    <property type="entry name" value="DUF4148"/>
    <property type="match status" value="1"/>
</dbReference>
<dbReference type="Proteomes" id="UP000552954">
    <property type="component" value="Unassembled WGS sequence"/>
</dbReference>
<feature type="signal peptide" evidence="1">
    <location>
        <begin position="1"/>
        <end position="22"/>
    </location>
</feature>
<proteinExistence type="predicted"/>
<reference evidence="2 3" key="2">
    <citation type="submission" date="2020-06" db="EMBL/GenBank/DDBJ databases">
        <title>Ramlibacter rhizophilus sp. nov., isolated from rhizosphere soil of national flower Mugunghwa from South Korea.</title>
        <authorList>
            <person name="Zheng-Fei Y."/>
            <person name="Huan T."/>
        </authorList>
    </citation>
    <scope>NUCLEOTIDE SEQUENCE [LARGE SCALE GENOMIC DNA]</scope>
    <source>
        <strain evidence="2 3">B156</strain>
    </source>
</reference>
<organism evidence="2 3">
    <name type="scientific">Ramlibacter montanisoli</name>
    <dbReference type="NCBI Taxonomy" id="2732512"/>
    <lineage>
        <taxon>Bacteria</taxon>
        <taxon>Pseudomonadati</taxon>
        <taxon>Pseudomonadota</taxon>
        <taxon>Betaproteobacteria</taxon>
        <taxon>Burkholderiales</taxon>
        <taxon>Comamonadaceae</taxon>
        <taxon>Ramlibacter</taxon>
    </lineage>
</organism>
<evidence type="ECO:0000313" key="3">
    <source>
        <dbReference type="Proteomes" id="UP000552954"/>
    </source>
</evidence>
<sequence>MNAKLALSSLVLAASFAGNAFAEGPIYGNDVFTGSKSVAQVRAELDAYKKAGVNPWSTSYNPLKGFQSATTREAVTADYLAARNEVRALSGEDSGSSYLAQHRAIGVSSTLAGTPANAQ</sequence>
<reference evidence="2 3" key="1">
    <citation type="submission" date="2020-05" db="EMBL/GenBank/DDBJ databases">
        <authorList>
            <person name="Khan S.A."/>
            <person name="Jeon C.O."/>
            <person name="Chun B.H."/>
        </authorList>
    </citation>
    <scope>NUCLEOTIDE SEQUENCE [LARGE SCALE GENOMIC DNA]</scope>
    <source>
        <strain evidence="2 3">B156</strain>
    </source>
</reference>
<evidence type="ECO:0000256" key="1">
    <source>
        <dbReference type="SAM" id="SignalP"/>
    </source>
</evidence>
<comment type="caution">
    <text evidence="2">The sequence shown here is derived from an EMBL/GenBank/DDBJ whole genome shotgun (WGS) entry which is preliminary data.</text>
</comment>
<evidence type="ECO:0000313" key="2">
    <source>
        <dbReference type="EMBL" id="NNU42391.1"/>
    </source>
</evidence>